<proteinExistence type="predicted"/>
<dbReference type="NCBIfam" id="TIGR03086">
    <property type="entry name" value="TIGR03086 family metal-binding protein"/>
    <property type="match status" value="1"/>
</dbReference>
<organism evidence="3 4">
    <name type="scientific">Actinocorallia longicatena</name>
    <dbReference type="NCBI Taxonomy" id="111803"/>
    <lineage>
        <taxon>Bacteria</taxon>
        <taxon>Bacillati</taxon>
        <taxon>Actinomycetota</taxon>
        <taxon>Actinomycetes</taxon>
        <taxon>Streptosporangiales</taxon>
        <taxon>Thermomonosporaceae</taxon>
        <taxon>Actinocorallia</taxon>
    </lineage>
</organism>
<reference evidence="4" key="1">
    <citation type="journal article" date="2019" name="Int. J. Syst. Evol. Microbiol.">
        <title>The Global Catalogue of Microorganisms (GCM) 10K type strain sequencing project: providing services to taxonomists for standard genome sequencing and annotation.</title>
        <authorList>
            <consortium name="The Broad Institute Genomics Platform"/>
            <consortium name="The Broad Institute Genome Sequencing Center for Infectious Disease"/>
            <person name="Wu L."/>
            <person name="Ma J."/>
        </authorList>
    </citation>
    <scope>NUCLEOTIDE SEQUENCE [LARGE SCALE GENOMIC DNA]</scope>
    <source>
        <strain evidence="4">JCM 9377</strain>
    </source>
</reference>
<evidence type="ECO:0000313" key="4">
    <source>
        <dbReference type="Proteomes" id="UP001501237"/>
    </source>
</evidence>
<dbReference type="InterPro" id="IPR017520">
    <property type="entry name" value="CHP03086"/>
</dbReference>
<sequence>MAPQIDLATAAAELSALLAGVRDDQLTAPTPCADFTVADLIDHVDGLCPVYAAAAVKRPSPPQPEGPSGDGSRLPADWRTSIPPHLDALALAWSDPAAWAGTTRVSGHEAPAQVAGVLLLTELIVHGWDLARATARPYTGDPETLGPCLTLVSPLFPPDQRGADSYFAPAVEVPADASPLDHLIAFMGRHPSWTPS</sequence>
<evidence type="ECO:0000256" key="1">
    <source>
        <dbReference type="SAM" id="MobiDB-lite"/>
    </source>
</evidence>
<name>A0ABP6PWL0_9ACTN</name>
<dbReference type="SUPFAM" id="SSF109854">
    <property type="entry name" value="DinB/YfiT-like putative metalloenzymes"/>
    <property type="match status" value="1"/>
</dbReference>
<evidence type="ECO:0000259" key="2">
    <source>
        <dbReference type="Pfam" id="PF11716"/>
    </source>
</evidence>
<dbReference type="InterPro" id="IPR017517">
    <property type="entry name" value="Maleyloyr_isom"/>
</dbReference>
<dbReference type="Proteomes" id="UP001501237">
    <property type="component" value="Unassembled WGS sequence"/>
</dbReference>
<gene>
    <name evidence="3" type="ORF">GCM10010468_03760</name>
</gene>
<dbReference type="RefSeq" id="WP_344821377.1">
    <property type="nucleotide sequence ID" value="NZ_BAAAUV010000001.1"/>
</dbReference>
<protein>
    <submittedName>
        <fullName evidence="3">TIGR03086 family metal-binding protein</fullName>
    </submittedName>
</protein>
<dbReference type="Pfam" id="PF11716">
    <property type="entry name" value="MDMPI_N"/>
    <property type="match status" value="1"/>
</dbReference>
<dbReference type="InterPro" id="IPR034660">
    <property type="entry name" value="DinB/YfiT-like"/>
</dbReference>
<evidence type="ECO:0000313" key="3">
    <source>
        <dbReference type="EMBL" id="GAA3194116.1"/>
    </source>
</evidence>
<feature type="domain" description="Mycothiol-dependent maleylpyruvate isomerase metal-binding" evidence="2">
    <location>
        <begin position="7"/>
        <end position="131"/>
    </location>
</feature>
<comment type="caution">
    <text evidence="3">The sequence shown here is derived from an EMBL/GenBank/DDBJ whole genome shotgun (WGS) entry which is preliminary data.</text>
</comment>
<accession>A0ABP6PWL0</accession>
<keyword evidence="4" id="KW-1185">Reference proteome</keyword>
<feature type="region of interest" description="Disordered" evidence="1">
    <location>
        <begin position="57"/>
        <end position="78"/>
    </location>
</feature>
<dbReference type="EMBL" id="BAAAUV010000001">
    <property type="protein sequence ID" value="GAA3194116.1"/>
    <property type="molecule type" value="Genomic_DNA"/>
</dbReference>
<dbReference type="NCBIfam" id="TIGR03083">
    <property type="entry name" value="maleylpyruvate isomerase family mycothiol-dependent enzyme"/>
    <property type="match status" value="1"/>
</dbReference>
<dbReference type="Gene3D" id="1.20.120.450">
    <property type="entry name" value="dinb family like domain"/>
    <property type="match status" value="1"/>
</dbReference>
<dbReference type="InterPro" id="IPR024344">
    <property type="entry name" value="MDMPI_metal-binding"/>
</dbReference>